<gene>
    <name evidence="1" type="ORF">LN736_18765</name>
</gene>
<proteinExistence type="predicted"/>
<organism evidence="1 2">
    <name type="scientific">Clostridium aromativorans</name>
    <dbReference type="NCBI Taxonomy" id="2836848"/>
    <lineage>
        <taxon>Bacteria</taxon>
        <taxon>Bacillati</taxon>
        <taxon>Bacillota</taxon>
        <taxon>Clostridia</taxon>
        <taxon>Eubacteriales</taxon>
        <taxon>Clostridiaceae</taxon>
        <taxon>Clostridium</taxon>
    </lineage>
</organism>
<name>A0ABS8NAS3_9CLOT</name>
<feature type="non-terminal residue" evidence="1">
    <location>
        <position position="79"/>
    </location>
</feature>
<comment type="caution">
    <text evidence="1">The sequence shown here is derived from an EMBL/GenBank/DDBJ whole genome shotgun (WGS) entry which is preliminary data.</text>
</comment>
<protein>
    <submittedName>
        <fullName evidence="1">Glycine reductase</fullName>
    </submittedName>
</protein>
<reference evidence="1" key="1">
    <citation type="submission" date="2021-11" db="EMBL/GenBank/DDBJ databases">
        <authorList>
            <person name="Qingchun L."/>
            <person name="Dong Z."/>
            <person name="Zongwei Q."/>
            <person name="Jia Z."/>
            <person name="Duotao L."/>
        </authorList>
    </citation>
    <scope>NUCLEOTIDE SEQUENCE</scope>
    <source>
        <strain evidence="1">WLY-B-L2</strain>
    </source>
</reference>
<accession>A0ABS8NAS3</accession>
<keyword evidence="2" id="KW-1185">Reference proteome</keyword>
<dbReference type="Proteomes" id="UP001165422">
    <property type="component" value="Unassembled WGS sequence"/>
</dbReference>
<dbReference type="EMBL" id="JAJJPB010000062">
    <property type="protein sequence ID" value="MCC9296875.1"/>
    <property type="molecule type" value="Genomic_DNA"/>
</dbReference>
<evidence type="ECO:0000313" key="2">
    <source>
        <dbReference type="Proteomes" id="UP001165422"/>
    </source>
</evidence>
<evidence type="ECO:0000313" key="1">
    <source>
        <dbReference type="EMBL" id="MCC9296875.1"/>
    </source>
</evidence>
<sequence>MNFPVVKRASYVLVNTPDMVVHNGTTQTLERKTNPDSDYLKQIKNHLRSFEDVVSYAPNQTYIGNMAPEELSERKRPWY</sequence>